<feature type="region of interest" description="Disordered" evidence="1">
    <location>
        <begin position="1"/>
        <end position="22"/>
    </location>
</feature>
<evidence type="ECO:0000313" key="3">
    <source>
        <dbReference type="EMBL" id="CAG8622422.1"/>
    </source>
</evidence>
<feature type="domain" description="PARP catalytic" evidence="2">
    <location>
        <begin position="263"/>
        <end position="452"/>
    </location>
</feature>
<dbReference type="InterPro" id="IPR012317">
    <property type="entry name" value="Poly(ADP-ribose)pol_cat_dom"/>
</dbReference>
<gene>
    <name evidence="3" type="ORF">DERYTH_LOCUS8709</name>
</gene>
<protein>
    <submittedName>
        <fullName evidence="3">10875_t:CDS:1</fullName>
    </submittedName>
</protein>
<accession>A0A9N9D429</accession>
<dbReference type="AlphaFoldDB" id="A0A9N9D429"/>
<reference evidence="3" key="1">
    <citation type="submission" date="2021-06" db="EMBL/GenBank/DDBJ databases">
        <authorList>
            <person name="Kallberg Y."/>
            <person name="Tangrot J."/>
            <person name="Rosling A."/>
        </authorList>
    </citation>
    <scope>NUCLEOTIDE SEQUENCE</scope>
    <source>
        <strain evidence="3">MA453B</strain>
    </source>
</reference>
<dbReference type="PANTHER" id="PTHR31681:SF3">
    <property type="entry name" value="OS04G0690100 PROTEIN"/>
    <property type="match status" value="1"/>
</dbReference>
<comment type="caution">
    <text evidence="3">The sequence shown here is derived from an EMBL/GenBank/DDBJ whole genome shotgun (WGS) entry which is preliminary data.</text>
</comment>
<sequence length="482" mass="54449">MGNCGSSRKRLPQPPIQPQPHIQPGQVVVIPQIQQYQPPNFSPTYVQTLSPLTTTYPSQPPPILMGSPVEYNQGQYTTIEPFYNEEAHYPSHPSSVILDDYGVEEQPKLAEMYVPNQNQGNAGYCENCKQRLVDFDPDGYASDFCSDECRREALGAGLSNPPCIQCKEFPRVKSSEFCGMLKCRNLPLCLTCKAKRVYTRSLWCSKFCRDRTPNWRQLVIERSNQLCLYCNRDRAILGQDFCSSQCESFVHSNGIFIITDSNSQKYKDVSKQFKDAWRHPHKPVPEISKVWKIYCTEALISRYNLYREEVETRQNLAGNPFPRGDGKRLMSAGNEQRRFHGTKMSCLIGLKNDGQVCSDKSCSVCCIIREGYKLRFVGTGTVFSRFGRGIYFSGTSSKSDDYNDGSLKDFYGVSYKVMLLNKVVVGKGHPLTVDNMTLTSPPLGYDSVLGEPSTSGNLNYDEVVVYSEKASIPQYLIVYKAQ</sequence>
<dbReference type="Proteomes" id="UP000789405">
    <property type="component" value="Unassembled WGS sequence"/>
</dbReference>
<dbReference type="Pfam" id="PF00644">
    <property type="entry name" value="PARP"/>
    <property type="match status" value="1"/>
</dbReference>
<evidence type="ECO:0000256" key="1">
    <source>
        <dbReference type="SAM" id="MobiDB-lite"/>
    </source>
</evidence>
<dbReference type="PANTHER" id="PTHR31681">
    <property type="entry name" value="C2H2-LIKE ZINC FINGER PROTEIN"/>
    <property type="match status" value="1"/>
</dbReference>
<evidence type="ECO:0000259" key="2">
    <source>
        <dbReference type="Pfam" id="PF00644"/>
    </source>
</evidence>
<name>A0A9N9D429_9GLOM</name>
<keyword evidence="4" id="KW-1185">Reference proteome</keyword>
<dbReference type="EMBL" id="CAJVPY010004549">
    <property type="protein sequence ID" value="CAG8622422.1"/>
    <property type="molecule type" value="Genomic_DNA"/>
</dbReference>
<dbReference type="OrthoDB" id="9514740at2759"/>
<organism evidence="3 4">
    <name type="scientific">Dentiscutata erythropus</name>
    <dbReference type="NCBI Taxonomy" id="1348616"/>
    <lineage>
        <taxon>Eukaryota</taxon>
        <taxon>Fungi</taxon>
        <taxon>Fungi incertae sedis</taxon>
        <taxon>Mucoromycota</taxon>
        <taxon>Glomeromycotina</taxon>
        <taxon>Glomeromycetes</taxon>
        <taxon>Diversisporales</taxon>
        <taxon>Gigasporaceae</taxon>
        <taxon>Dentiscutata</taxon>
    </lineage>
</organism>
<evidence type="ECO:0000313" key="4">
    <source>
        <dbReference type="Proteomes" id="UP000789405"/>
    </source>
</evidence>
<proteinExistence type="predicted"/>
<dbReference type="GO" id="GO:0003950">
    <property type="term" value="F:NAD+ poly-ADP-ribosyltransferase activity"/>
    <property type="evidence" value="ECO:0007669"/>
    <property type="project" value="InterPro"/>
</dbReference>
<dbReference type="Gene3D" id="3.90.228.10">
    <property type="match status" value="1"/>
</dbReference>
<dbReference type="SUPFAM" id="SSF56399">
    <property type="entry name" value="ADP-ribosylation"/>
    <property type="match status" value="1"/>
</dbReference>